<evidence type="ECO:0000313" key="8">
    <source>
        <dbReference type="Proteomes" id="UP000186165"/>
    </source>
</evidence>
<dbReference type="EMBL" id="CP016070">
    <property type="protein sequence ID" value="AOW79453.1"/>
    <property type="molecule type" value="Genomic_DNA"/>
</dbReference>
<sequence>MDELLSGGLPRDRLHVVSGPPGSGKTTFAAQFITAGARRGEECVYVTMHETRTELTQDMAAFDFGFEKAMRASNTHFLDLTDESARQTLTQYGSAGGLRNRVPAMLEGLDADRAVIDSTMLLEHFVDDPDAELTEFITRLKDTDTTIILISEMTDPTAYSNEHYLAHGVLFFHNFLEGGGMTRAVQLIKMRGTAIDCDMRSIEFTDGGIQVYPDRTLEETYG</sequence>
<keyword evidence="1" id="KW-0547">Nucleotide-binding</keyword>
<dbReference type="PANTHER" id="PTHR43637:SF1">
    <property type="entry name" value="UPF0273 PROTEIN TM_0370"/>
    <property type="match status" value="1"/>
</dbReference>
<accession>A0A1D8S294</accession>
<protein>
    <submittedName>
        <fullName evidence="5">RecA-superfamily ATPase</fullName>
    </submittedName>
</protein>
<evidence type="ECO:0000313" key="6">
    <source>
        <dbReference type="EMBL" id="APE94706.1"/>
    </source>
</evidence>
<dbReference type="SUPFAM" id="SSF52540">
    <property type="entry name" value="P-loop containing nucleoside triphosphate hydrolases"/>
    <property type="match status" value="1"/>
</dbReference>
<dbReference type="Pfam" id="PF06745">
    <property type="entry name" value="ATPase"/>
    <property type="match status" value="1"/>
</dbReference>
<dbReference type="AlphaFoldDB" id="A0A1D8S294"/>
<dbReference type="InterPro" id="IPR014774">
    <property type="entry name" value="KaiC-like_dom"/>
</dbReference>
<dbReference type="GO" id="GO:0005524">
    <property type="term" value="F:ATP binding"/>
    <property type="evidence" value="ECO:0007669"/>
    <property type="project" value="UniProtKB-KW"/>
</dbReference>
<dbReference type="PROSITE" id="PS51146">
    <property type="entry name" value="KAIC"/>
    <property type="match status" value="1"/>
</dbReference>
<keyword evidence="8" id="KW-1185">Reference proteome</keyword>
<dbReference type="InterPro" id="IPR027417">
    <property type="entry name" value="P-loop_NTPase"/>
</dbReference>
<dbReference type="KEGG" id="halh:HTSR_0251"/>
<gene>
    <name evidence="5" type="primary">rad55</name>
    <name evidence="6" type="ORF">HSR6_0238</name>
    <name evidence="5" type="ORF">HTSR_0251</name>
</gene>
<dbReference type="InterPro" id="IPR010624">
    <property type="entry name" value="KaiC_dom"/>
</dbReference>
<evidence type="ECO:0000256" key="2">
    <source>
        <dbReference type="ARBA" id="ARBA00022840"/>
    </source>
</evidence>
<dbReference type="KEGG" id="hhsr:HSR6_0238"/>
<dbReference type="PATRIC" id="fig|1855411.3.peg.246"/>
<evidence type="ECO:0000259" key="4">
    <source>
        <dbReference type="PROSITE" id="PS51146"/>
    </source>
</evidence>
<evidence type="ECO:0000313" key="5">
    <source>
        <dbReference type="EMBL" id="AOW79453.1"/>
    </source>
</evidence>
<keyword evidence="2" id="KW-0067">ATP-binding</keyword>
<dbReference type="Proteomes" id="UP000185608">
    <property type="component" value="Chromosome"/>
</dbReference>
<feature type="domain" description="KaiC" evidence="4">
    <location>
        <begin position="1"/>
        <end position="222"/>
    </location>
</feature>
<feature type="region of interest" description="Disordered" evidence="3">
    <location>
        <begin position="1"/>
        <end position="22"/>
    </location>
</feature>
<organism evidence="5 7">
    <name type="scientific">Halodesulfurarchaeum formicicum</name>
    <dbReference type="NCBI Taxonomy" id="1873524"/>
    <lineage>
        <taxon>Archaea</taxon>
        <taxon>Methanobacteriati</taxon>
        <taxon>Methanobacteriota</taxon>
        <taxon>Stenosarchaea group</taxon>
        <taxon>Halobacteria</taxon>
        <taxon>Halobacteriales</taxon>
        <taxon>Halobacteriaceae</taxon>
        <taxon>Halodesulfurarchaeum</taxon>
    </lineage>
</organism>
<proteinExistence type="predicted"/>
<reference evidence="5 7" key="1">
    <citation type="submission" date="2016-06" db="EMBL/GenBank/DDBJ databases">
        <title>Discovery of anaerobic lithoheterotrophic haloarchaeon capable of sulfur respiration by hydrogen and formate.</title>
        <authorList>
            <person name="Sorokin D.Y."/>
            <person name="Kublanov I.V."/>
            <person name="Roman P."/>
            <person name="Sinninghe Damste J.S."/>
            <person name="Golyshin P.N."/>
            <person name="Rojo D."/>
            <person name="Ciordia S."/>
            <person name="Mena Md.C."/>
            <person name="Ferrer M."/>
            <person name="Smedile F."/>
            <person name="Messina E."/>
            <person name="La Cono V."/>
            <person name="Yakimov M.M."/>
        </authorList>
    </citation>
    <scope>NUCLEOTIDE SEQUENCE [LARGE SCALE GENOMIC DNA]</scope>
    <source>
        <strain evidence="5 7">HTSR1</strain>
    </source>
</reference>
<reference evidence="8" key="2">
    <citation type="submission" date="2016-08" db="EMBL/GenBank/DDBJ databases">
        <title>Discovery of first anaerobic lithoheterotrophic haloarchae widely represented in hypersaline habitats.</title>
        <authorList>
            <person name="Sorokin D.Y."/>
            <person name="Kublanov I.V."/>
            <person name="Roman P."/>
            <person name="Sinninghe Damste J.S."/>
            <person name="Golyshin P.N."/>
            <person name="Rojo D."/>
            <person name="Ciordia S."/>
            <person name="Mena Md.C."/>
            <person name="Ferrer M."/>
            <person name="Smedile F."/>
            <person name="Messina E."/>
            <person name="La Cono V."/>
            <person name="Yakimov M.M."/>
        </authorList>
    </citation>
    <scope>NUCLEOTIDE SEQUENCE [LARGE SCALE GENOMIC DNA]</scope>
    <source>
        <strain evidence="8">HSR6</strain>
    </source>
</reference>
<dbReference type="EMBL" id="CP016804">
    <property type="protein sequence ID" value="APE94706.1"/>
    <property type="molecule type" value="Genomic_DNA"/>
</dbReference>
<dbReference type="Gene3D" id="3.40.50.300">
    <property type="entry name" value="P-loop containing nucleotide triphosphate hydrolases"/>
    <property type="match status" value="1"/>
</dbReference>
<evidence type="ECO:0000256" key="1">
    <source>
        <dbReference type="ARBA" id="ARBA00022741"/>
    </source>
</evidence>
<dbReference type="STRING" id="1873524.HSR6_0238"/>
<evidence type="ECO:0000313" key="7">
    <source>
        <dbReference type="Proteomes" id="UP000185608"/>
    </source>
</evidence>
<accession>A0A1J1A9C3</accession>
<reference evidence="6" key="3">
    <citation type="journal article" date="2017" name="ISME J.">
        <title>Discovery of anaerobic lithoheterotrophic haloarchaea, ubiquitous in hypersaline habitats.</title>
        <authorList>
            <person name="Sorokin D.Y."/>
            <person name="Messina E."/>
            <person name="Smedile F."/>
            <person name="Roman P."/>
            <person name="Damste J.S.S."/>
            <person name="Ciordia S."/>
            <person name="Mena M.C."/>
            <person name="Ferrer M."/>
            <person name="Golyshin P.N."/>
            <person name="Kublanov I.V."/>
            <person name="Samarov N.I."/>
            <person name="Toshchakov S.V."/>
            <person name="La Cono V."/>
            <person name="Yakimov M.M."/>
        </authorList>
    </citation>
    <scope>NUCLEOTIDE SEQUENCE</scope>
    <source>
        <strain evidence="6">HSR6</strain>
    </source>
</reference>
<evidence type="ECO:0000256" key="3">
    <source>
        <dbReference type="SAM" id="MobiDB-lite"/>
    </source>
</evidence>
<name>A0A1D8S294_9EURY</name>
<dbReference type="PANTHER" id="PTHR43637">
    <property type="entry name" value="UPF0273 PROTEIN TM_0370"/>
    <property type="match status" value="1"/>
</dbReference>
<dbReference type="Proteomes" id="UP000186165">
    <property type="component" value="Chromosome"/>
</dbReference>